<dbReference type="PANTHER" id="PTHR46648">
    <property type="entry name" value="HIT FAMILY PROTEIN 1"/>
    <property type="match status" value="1"/>
</dbReference>
<evidence type="ECO:0000313" key="4">
    <source>
        <dbReference type="Proteomes" id="UP001500457"/>
    </source>
</evidence>
<dbReference type="Gene3D" id="3.30.428.10">
    <property type="entry name" value="HIT-like"/>
    <property type="match status" value="1"/>
</dbReference>
<feature type="short sequence motif" description="Histidine triad motif" evidence="1">
    <location>
        <begin position="115"/>
        <end position="119"/>
    </location>
</feature>
<dbReference type="Proteomes" id="UP001500457">
    <property type="component" value="Unassembled WGS sequence"/>
</dbReference>
<dbReference type="SUPFAM" id="SSF54197">
    <property type="entry name" value="HIT-like"/>
    <property type="match status" value="1"/>
</dbReference>
<dbReference type="Pfam" id="PF01230">
    <property type="entry name" value="HIT"/>
    <property type="match status" value="1"/>
</dbReference>
<dbReference type="InterPro" id="IPR011146">
    <property type="entry name" value="HIT-like"/>
</dbReference>
<dbReference type="InterPro" id="IPR001310">
    <property type="entry name" value="Histidine_triad_HIT"/>
</dbReference>
<dbReference type="InterPro" id="IPR036265">
    <property type="entry name" value="HIT-like_sf"/>
</dbReference>
<reference evidence="4" key="1">
    <citation type="journal article" date="2019" name="Int. J. Syst. Evol. Microbiol.">
        <title>The Global Catalogue of Microorganisms (GCM) 10K type strain sequencing project: providing services to taxonomists for standard genome sequencing and annotation.</title>
        <authorList>
            <consortium name="The Broad Institute Genomics Platform"/>
            <consortium name="The Broad Institute Genome Sequencing Center for Infectious Disease"/>
            <person name="Wu L."/>
            <person name="Ma J."/>
        </authorList>
    </citation>
    <scope>NUCLEOTIDE SEQUENCE [LARGE SCALE GENOMIC DNA]</scope>
    <source>
        <strain evidence="4">JCM 17983</strain>
    </source>
</reference>
<dbReference type="PANTHER" id="PTHR46648:SF1">
    <property type="entry name" value="ADENOSINE 5'-MONOPHOSPHORAMIDASE HNT1"/>
    <property type="match status" value="1"/>
</dbReference>
<name>A0ABP9E2V0_9PSEU</name>
<organism evidence="3 4">
    <name type="scientific">Actinomycetospora straminea</name>
    <dbReference type="NCBI Taxonomy" id="663607"/>
    <lineage>
        <taxon>Bacteria</taxon>
        <taxon>Bacillati</taxon>
        <taxon>Actinomycetota</taxon>
        <taxon>Actinomycetes</taxon>
        <taxon>Pseudonocardiales</taxon>
        <taxon>Pseudonocardiaceae</taxon>
        <taxon>Actinomycetospora</taxon>
    </lineage>
</organism>
<evidence type="ECO:0000259" key="2">
    <source>
        <dbReference type="PROSITE" id="PS51084"/>
    </source>
</evidence>
<keyword evidence="4" id="KW-1185">Reference proteome</keyword>
<sequence length="166" mass="17854">MHAENTGRERRPVPADAGLATIPAVATVFTKIINGEIPGRFVWSDEQVVGFLSINPLGPGHVLVVPREEVDQWIDAPDGLFEHAMGVAKTIGTVIRDTWSPPRVALMIAGFEVPHLHVHVHPAWGLEAFDFSQAESDPDPAEMDRHAESIRAGLRAAGHGAAVPDA</sequence>
<feature type="domain" description="HIT" evidence="2">
    <location>
        <begin position="28"/>
        <end position="131"/>
    </location>
</feature>
<accession>A0ABP9E2V0</accession>
<comment type="caution">
    <text evidence="3">The sequence shown here is derived from an EMBL/GenBank/DDBJ whole genome shotgun (WGS) entry which is preliminary data.</text>
</comment>
<protein>
    <recommendedName>
        <fullName evidence="2">HIT domain-containing protein</fullName>
    </recommendedName>
</protein>
<dbReference type="EMBL" id="BAABHQ010000001">
    <property type="protein sequence ID" value="GAA4861422.1"/>
    <property type="molecule type" value="Genomic_DNA"/>
</dbReference>
<evidence type="ECO:0000313" key="3">
    <source>
        <dbReference type="EMBL" id="GAA4861422.1"/>
    </source>
</evidence>
<dbReference type="PRINTS" id="PR00332">
    <property type="entry name" value="HISTRIAD"/>
</dbReference>
<dbReference type="PROSITE" id="PS51084">
    <property type="entry name" value="HIT_2"/>
    <property type="match status" value="1"/>
</dbReference>
<evidence type="ECO:0000256" key="1">
    <source>
        <dbReference type="PROSITE-ProRule" id="PRU00464"/>
    </source>
</evidence>
<proteinExistence type="predicted"/>
<gene>
    <name evidence="3" type="ORF">GCM10023203_06040</name>
</gene>